<organism evidence="1 2">
    <name type="scientific">Bernardetia litoralis (strain ATCC 23117 / DSM 6794 / NBRC 15988 / NCIMB 1366 / Fx l1 / Sio-4)</name>
    <name type="common">Flexibacter litoralis</name>
    <dbReference type="NCBI Taxonomy" id="880071"/>
    <lineage>
        <taxon>Bacteria</taxon>
        <taxon>Pseudomonadati</taxon>
        <taxon>Bacteroidota</taxon>
        <taxon>Cytophagia</taxon>
        <taxon>Cytophagales</taxon>
        <taxon>Bernardetiaceae</taxon>
        <taxon>Bernardetia</taxon>
    </lineage>
</organism>
<evidence type="ECO:0000313" key="2">
    <source>
        <dbReference type="Proteomes" id="UP000006054"/>
    </source>
</evidence>
<proteinExistence type="predicted"/>
<dbReference type="eggNOG" id="COG0515">
    <property type="taxonomic scope" value="Bacteria"/>
</dbReference>
<dbReference type="RefSeq" id="WP_014798232.1">
    <property type="nucleotide sequence ID" value="NC_018018.1"/>
</dbReference>
<name>I4ALG0_BERLS</name>
<evidence type="ECO:0000313" key="1">
    <source>
        <dbReference type="EMBL" id="AFM04795.1"/>
    </source>
</evidence>
<sequence length="262" mass="30913">MKKTKVIQGTKGRYVEINGNKATKYYPTSDSDNQKNICKKEYEELEKVNNDCDDKKIICPYPKVYKINLKNEPYYYEMDFIEGTLLHEFQFRNDDECIEITIKILEALKISHDANVFHSDLHAGNPKNLIIISQSYFKRFINSFFNKKLFCFFQEIKFSNILSFRKFYHIKLIDPDDDNTFVGDQKRKQDIHKCYTMIYTFIYPKMNTAKQQSFNHSFLSEKSKQQLEYPEFQSNVFDLSGEINNGYSSSDIPSIITALKAI</sequence>
<gene>
    <name evidence="1" type="ordered locus">Fleli_2428</name>
</gene>
<dbReference type="InterPro" id="IPR011009">
    <property type="entry name" value="Kinase-like_dom_sf"/>
</dbReference>
<dbReference type="KEGG" id="fli:Fleli_2428"/>
<keyword evidence="1" id="KW-0808">Transferase</keyword>
<dbReference type="SUPFAM" id="SSF56112">
    <property type="entry name" value="Protein kinase-like (PK-like)"/>
    <property type="match status" value="1"/>
</dbReference>
<protein>
    <submittedName>
        <fullName evidence="1">Protein kinase family protein</fullName>
    </submittedName>
</protein>
<keyword evidence="1" id="KW-0418">Kinase</keyword>
<keyword evidence="2" id="KW-1185">Reference proteome</keyword>
<dbReference type="Proteomes" id="UP000006054">
    <property type="component" value="Chromosome"/>
</dbReference>
<dbReference type="PATRIC" id="fig|880071.3.peg.2414"/>
<dbReference type="AlphaFoldDB" id="I4ALG0"/>
<dbReference type="STRING" id="880071.Fleli_2428"/>
<dbReference type="GO" id="GO:0016301">
    <property type="term" value="F:kinase activity"/>
    <property type="evidence" value="ECO:0007669"/>
    <property type="project" value="UniProtKB-KW"/>
</dbReference>
<reference evidence="2" key="1">
    <citation type="submission" date="2012-06" db="EMBL/GenBank/DDBJ databases">
        <title>The complete genome of Flexibacter litoralis DSM 6794.</title>
        <authorList>
            <person name="Lucas S."/>
            <person name="Copeland A."/>
            <person name="Lapidus A."/>
            <person name="Glavina del Rio T."/>
            <person name="Dalin E."/>
            <person name="Tice H."/>
            <person name="Bruce D."/>
            <person name="Goodwin L."/>
            <person name="Pitluck S."/>
            <person name="Peters L."/>
            <person name="Ovchinnikova G."/>
            <person name="Lu M."/>
            <person name="Kyrpides N."/>
            <person name="Mavromatis K."/>
            <person name="Ivanova N."/>
            <person name="Brettin T."/>
            <person name="Detter J.C."/>
            <person name="Han C."/>
            <person name="Larimer F."/>
            <person name="Land M."/>
            <person name="Hauser L."/>
            <person name="Markowitz V."/>
            <person name="Cheng J.-F."/>
            <person name="Hugenholtz P."/>
            <person name="Woyke T."/>
            <person name="Wu D."/>
            <person name="Spring S."/>
            <person name="Lang E."/>
            <person name="Kopitz M."/>
            <person name="Brambilla E."/>
            <person name="Klenk H.-P."/>
            <person name="Eisen J.A."/>
        </authorList>
    </citation>
    <scope>NUCLEOTIDE SEQUENCE [LARGE SCALE GENOMIC DNA]</scope>
    <source>
        <strain evidence="2">ATCC 23117 / DSM 6794 / NBRC 15988 / NCIMB 1366 / Sio-4</strain>
    </source>
</reference>
<accession>I4ALG0</accession>
<dbReference type="EMBL" id="CP003345">
    <property type="protein sequence ID" value="AFM04795.1"/>
    <property type="molecule type" value="Genomic_DNA"/>
</dbReference>
<dbReference type="HOGENOM" id="CLU_1060700_0_0_10"/>
<dbReference type="Gene3D" id="1.10.510.10">
    <property type="entry name" value="Transferase(Phosphotransferase) domain 1"/>
    <property type="match status" value="1"/>
</dbReference>